<sequence>MEESLQRSPRNSEDPSMTTQSSTGPLAEQHDTTRLGIFVMLAAMLLFSLNDALGKWLVATYTVGQVLLLRSVVALIVLAPFLWKGGLRPLIQLERPGLQFLRVLFAAGEVFSFYFAVAYLPLADVMTYWLAAPIYVAALSPLLLGEKVGWRRWTAIFIGFVGVVVALDPSAAALTPPAVISILGSFAFAFMMLSSRALRGTADTTLVFWQILAAGLLGLFTAPFGWVTPSGLDFLLLGLLGVISMLGHMGVSRAMKLADATVVVPFEYTLLPWAVVFGWAFFGDIPRSSVLIGGCIIVASGLFIFFRERKIKPPIVMEH</sequence>
<dbReference type="AlphaFoldDB" id="Q11LK6"/>
<dbReference type="SUPFAM" id="SSF103481">
    <property type="entry name" value="Multidrug resistance efflux transporter EmrE"/>
    <property type="match status" value="2"/>
</dbReference>
<evidence type="ECO:0000256" key="2">
    <source>
        <dbReference type="SAM" id="Phobius"/>
    </source>
</evidence>
<feature type="region of interest" description="Disordered" evidence="1">
    <location>
        <begin position="1"/>
        <end position="27"/>
    </location>
</feature>
<dbReference type="EMBL" id="CP000390">
    <property type="protein sequence ID" value="ABG61719.1"/>
    <property type="molecule type" value="Genomic_DNA"/>
</dbReference>
<keyword evidence="2" id="KW-0472">Membrane</keyword>
<dbReference type="HOGENOM" id="CLU_032828_2_3_5"/>
<keyword evidence="2" id="KW-1133">Transmembrane helix</keyword>
<feature type="compositionally biased region" description="Polar residues" evidence="1">
    <location>
        <begin position="1"/>
        <end position="24"/>
    </location>
</feature>
<feature type="transmembrane region" description="Helical" evidence="2">
    <location>
        <begin position="178"/>
        <end position="194"/>
    </location>
</feature>
<feature type="transmembrane region" description="Helical" evidence="2">
    <location>
        <begin position="232"/>
        <end position="251"/>
    </location>
</feature>
<dbReference type="PANTHER" id="PTHR22911">
    <property type="entry name" value="ACYL-MALONYL CONDENSING ENZYME-RELATED"/>
    <property type="match status" value="1"/>
</dbReference>
<name>Q11LK6_CHESB</name>
<protein>
    <recommendedName>
        <fullName evidence="3">EamA domain-containing protein</fullName>
    </recommendedName>
</protein>
<dbReference type="STRING" id="266779.Meso_0315"/>
<proteinExistence type="predicted"/>
<feature type="domain" description="EamA" evidence="3">
    <location>
        <begin position="181"/>
        <end position="305"/>
    </location>
</feature>
<accession>Q11LK6</accession>
<feature type="transmembrane region" description="Helical" evidence="2">
    <location>
        <begin position="126"/>
        <end position="144"/>
    </location>
</feature>
<dbReference type="Pfam" id="PF00892">
    <property type="entry name" value="EamA"/>
    <property type="match status" value="2"/>
</dbReference>
<feature type="transmembrane region" description="Helical" evidence="2">
    <location>
        <begin position="288"/>
        <end position="306"/>
    </location>
</feature>
<feature type="transmembrane region" description="Helical" evidence="2">
    <location>
        <begin position="35"/>
        <end position="53"/>
    </location>
</feature>
<reference evidence="4" key="1">
    <citation type="submission" date="2006-06" db="EMBL/GenBank/DDBJ databases">
        <title>Complete sequence of chromosome of Chelativorans sp. BNC1.</title>
        <authorList>
            <consortium name="US DOE Joint Genome Institute"/>
            <person name="Copeland A."/>
            <person name="Lucas S."/>
            <person name="Lapidus A."/>
            <person name="Barry K."/>
            <person name="Detter J.C."/>
            <person name="Glavina del Rio T."/>
            <person name="Hammon N."/>
            <person name="Israni S."/>
            <person name="Dalin E."/>
            <person name="Tice H."/>
            <person name="Pitluck S."/>
            <person name="Chertkov O."/>
            <person name="Brettin T."/>
            <person name="Bruce D."/>
            <person name="Han C."/>
            <person name="Tapia R."/>
            <person name="Gilna P."/>
            <person name="Schmutz J."/>
            <person name="Larimer F."/>
            <person name="Land M."/>
            <person name="Hauser L."/>
            <person name="Kyrpides N."/>
            <person name="Mikhailova N."/>
            <person name="Richardson P."/>
        </authorList>
    </citation>
    <scope>NUCLEOTIDE SEQUENCE</scope>
    <source>
        <strain evidence="4">BNC1</strain>
    </source>
</reference>
<feature type="transmembrane region" description="Helical" evidence="2">
    <location>
        <begin position="59"/>
        <end position="83"/>
    </location>
</feature>
<dbReference type="eggNOG" id="COG0697">
    <property type="taxonomic scope" value="Bacteria"/>
</dbReference>
<evidence type="ECO:0000256" key="1">
    <source>
        <dbReference type="SAM" id="MobiDB-lite"/>
    </source>
</evidence>
<dbReference type="InterPro" id="IPR037185">
    <property type="entry name" value="EmrE-like"/>
</dbReference>
<feature type="domain" description="EamA" evidence="3">
    <location>
        <begin position="35"/>
        <end position="166"/>
    </location>
</feature>
<dbReference type="KEGG" id="mes:Meso_0315"/>
<feature type="transmembrane region" description="Helical" evidence="2">
    <location>
        <begin position="206"/>
        <end position="226"/>
    </location>
</feature>
<organism evidence="4">
    <name type="scientific">Chelativorans sp. (strain BNC1)</name>
    <dbReference type="NCBI Taxonomy" id="266779"/>
    <lineage>
        <taxon>Bacteria</taxon>
        <taxon>Pseudomonadati</taxon>
        <taxon>Pseudomonadota</taxon>
        <taxon>Alphaproteobacteria</taxon>
        <taxon>Hyphomicrobiales</taxon>
        <taxon>Phyllobacteriaceae</taxon>
        <taxon>Chelativorans</taxon>
    </lineage>
</organism>
<evidence type="ECO:0000259" key="3">
    <source>
        <dbReference type="Pfam" id="PF00892"/>
    </source>
</evidence>
<feature type="transmembrane region" description="Helical" evidence="2">
    <location>
        <begin position="103"/>
        <end position="120"/>
    </location>
</feature>
<gene>
    <name evidence="4" type="ordered locus">Meso_0315</name>
</gene>
<dbReference type="InterPro" id="IPR000620">
    <property type="entry name" value="EamA_dom"/>
</dbReference>
<dbReference type="PANTHER" id="PTHR22911:SF135">
    <property type="entry name" value="BLR4310 PROTEIN"/>
    <property type="match status" value="1"/>
</dbReference>
<dbReference type="GO" id="GO:0016020">
    <property type="term" value="C:membrane"/>
    <property type="evidence" value="ECO:0007669"/>
    <property type="project" value="InterPro"/>
</dbReference>
<feature type="transmembrane region" description="Helical" evidence="2">
    <location>
        <begin position="263"/>
        <end position="282"/>
    </location>
</feature>
<feature type="transmembrane region" description="Helical" evidence="2">
    <location>
        <begin position="153"/>
        <end position="172"/>
    </location>
</feature>
<keyword evidence="2" id="KW-0812">Transmembrane</keyword>
<evidence type="ECO:0000313" key="4">
    <source>
        <dbReference type="EMBL" id="ABG61719.1"/>
    </source>
</evidence>